<keyword evidence="4" id="KW-1185">Reference proteome</keyword>
<name>A0A9E7M930_9EURY</name>
<evidence type="ECO:0000313" key="4">
    <source>
        <dbReference type="Proteomes" id="UP001056425"/>
    </source>
</evidence>
<organism evidence="3 4">
    <name type="scientific">Thermococcus argininiproducens</name>
    <dbReference type="NCBI Taxonomy" id="2866384"/>
    <lineage>
        <taxon>Archaea</taxon>
        <taxon>Methanobacteriati</taxon>
        <taxon>Methanobacteriota</taxon>
        <taxon>Thermococci</taxon>
        <taxon>Thermococcales</taxon>
        <taxon>Thermococcaceae</taxon>
        <taxon>Thermococcus</taxon>
    </lineage>
</organism>
<dbReference type="AlphaFoldDB" id="A0A9E7M930"/>
<dbReference type="Pfam" id="PF05763">
    <property type="entry name" value="DUF835"/>
    <property type="match status" value="1"/>
</dbReference>
<feature type="transmembrane region" description="Helical" evidence="1">
    <location>
        <begin position="170"/>
        <end position="188"/>
    </location>
</feature>
<keyword evidence="1" id="KW-0472">Membrane</keyword>
<feature type="transmembrane region" description="Helical" evidence="1">
    <location>
        <begin position="145"/>
        <end position="164"/>
    </location>
</feature>
<dbReference type="PANTHER" id="PTHR33531:SF7">
    <property type="entry name" value="HYPOTHETICAL MEMBRANE PROTEIN, CONSERVED"/>
    <property type="match status" value="1"/>
</dbReference>
<dbReference type="PANTHER" id="PTHR33531">
    <property type="entry name" value="RUBRERYTHRIN SUBFAMILY"/>
    <property type="match status" value="1"/>
</dbReference>
<dbReference type="KEGG" id="thei:K1720_06490"/>
<dbReference type="RefSeq" id="WP_251947823.1">
    <property type="nucleotide sequence ID" value="NZ_CP080572.1"/>
</dbReference>
<feature type="transmembrane region" description="Helical" evidence="1">
    <location>
        <begin position="35"/>
        <end position="54"/>
    </location>
</feature>
<feature type="transmembrane region" description="Helical" evidence="1">
    <location>
        <begin position="60"/>
        <end position="78"/>
    </location>
</feature>
<protein>
    <submittedName>
        <fullName evidence="3">DUF835 domain-containing protein</fullName>
    </submittedName>
</protein>
<proteinExistence type="predicted"/>
<gene>
    <name evidence="3" type="ORF">K1720_06490</name>
</gene>
<keyword evidence="1" id="KW-0812">Transmembrane</keyword>
<evidence type="ECO:0000259" key="2">
    <source>
        <dbReference type="Pfam" id="PF05763"/>
    </source>
</evidence>
<feature type="transmembrane region" description="Helical" evidence="1">
    <location>
        <begin position="6"/>
        <end position="28"/>
    </location>
</feature>
<feature type="domain" description="DUF835" evidence="2">
    <location>
        <begin position="233"/>
        <end position="345"/>
    </location>
</feature>
<sequence length="348" mass="39441">MVHAGDIYITSITLIKILAGLSFLFAYLESKRLSALFISIFWFLVIPTATFGRVDIRIENIMIALGYAFVILGIFQLIKEEHQFPLPKSIFILFPLMTALVGSVESIIRTNPQNGYVVAGIFELIVGIMTIEILGPYYGKNAKGLGVSLGLSGIMTPVYAVATPEFANELVILIIAWSLAISQFYFYYRIIYSERFFKWPQSIEAIETLRIKGLQLISPNEFITVKEEIGIYPALAFLRNFKPAPGWICYRLSTIEAPNTIYPTDLYKITETAVRYFSEARQKNTKGITIIEGLEFLRLYNNFESVAKMLSAVRDHVIINNGTLVVVAEENAWEKKEWAMLKRILGEE</sequence>
<evidence type="ECO:0000313" key="3">
    <source>
        <dbReference type="EMBL" id="USG99192.1"/>
    </source>
</evidence>
<feature type="transmembrane region" description="Helical" evidence="1">
    <location>
        <begin position="90"/>
        <end position="108"/>
    </location>
</feature>
<dbReference type="Proteomes" id="UP001056425">
    <property type="component" value="Chromosome"/>
</dbReference>
<keyword evidence="1" id="KW-1133">Transmembrane helix</keyword>
<dbReference type="EMBL" id="CP080572">
    <property type="protein sequence ID" value="USG99192.1"/>
    <property type="molecule type" value="Genomic_DNA"/>
</dbReference>
<dbReference type="InterPro" id="IPR008553">
    <property type="entry name" value="DUF835"/>
</dbReference>
<evidence type="ECO:0000256" key="1">
    <source>
        <dbReference type="SAM" id="Phobius"/>
    </source>
</evidence>
<accession>A0A9E7M930</accession>
<reference evidence="3 4" key="1">
    <citation type="submission" date="2021-08" db="EMBL/GenBank/DDBJ databases">
        <title>Thermococcus onnuriiensis IOH2.</title>
        <authorList>
            <person name="Park Y.-J."/>
        </authorList>
    </citation>
    <scope>NUCLEOTIDE SEQUENCE [LARGE SCALE GENOMIC DNA]</scope>
    <source>
        <strain evidence="3 4">IOH2</strain>
    </source>
</reference>
<dbReference type="GeneID" id="72777979"/>
<feature type="transmembrane region" description="Helical" evidence="1">
    <location>
        <begin position="114"/>
        <end position="138"/>
    </location>
</feature>